<dbReference type="GO" id="GO:0003735">
    <property type="term" value="F:structural constituent of ribosome"/>
    <property type="evidence" value="ECO:0007669"/>
    <property type="project" value="InterPro"/>
</dbReference>
<dbReference type="GO" id="GO:0019843">
    <property type="term" value="F:rRNA binding"/>
    <property type="evidence" value="ECO:0007669"/>
    <property type="project" value="UniProtKB-UniRule"/>
</dbReference>
<dbReference type="GO" id="GO:0006412">
    <property type="term" value="P:translation"/>
    <property type="evidence" value="ECO:0007669"/>
    <property type="project" value="UniProtKB-UniRule"/>
</dbReference>
<organism evidence="7 8">
    <name type="scientific">Nanoarchaeum equitans (strain Kin4-M)</name>
    <dbReference type="NCBI Taxonomy" id="228908"/>
    <lineage>
        <taxon>Archaea</taxon>
        <taxon>Nanobdellota</taxon>
        <taxon>Candidatus Nanoarchaeia</taxon>
        <taxon>Nanoarchaeales</taxon>
        <taxon>Nanoarchaeaceae</taxon>
        <taxon>Nanoarchaeum</taxon>
    </lineage>
</organism>
<keyword evidence="4" id="KW-0699">rRNA-binding</keyword>
<sequence length="138" mass="15936">MVVRRRKKYHKYKGERHARRGYNDRNRNAGIRGGRGKAGYGKMKDHKKSIYIPAKGFNNPTTKEIKAINIRTIVENLDNLYKKGLVTKEGDKYIIDLEKLGYNKLIGRLTKPYPIVVKAKYIAETTKENLQSLGIEIE</sequence>
<dbReference type="HOGENOM" id="CLU_109163_0_0_2"/>
<dbReference type="InterPro" id="IPR021131">
    <property type="entry name" value="Ribosomal_uL15/eL18"/>
</dbReference>
<proteinExistence type="inferred from homology"/>
<dbReference type="STRING" id="228908.NEQ317"/>
<evidence type="ECO:0000256" key="1">
    <source>
        <dbReference type="ARBA" id="ARBA00007320"/>
    </source>
</evidence>
<evidence type="ECO:0000256" key="2">
    <source>
        <dbReference type="ARBA" id="ARBA00022980"/>
    </source>
</evidence>
<dbReference type="AlphaFoldDB" id="Q74MA5"/>
<dbReference type="EMBL" id="AE017199">
    <property type="protein sequence ID" value="AAR39165.1"/>
    <property type="molecule type" value="Genomic_DNA"/>
</dbReference>
<dbReference type="InterPro" id="IPR030878">
    <property type="entry name" value="Ribosomal_uL15"/>
</dbReference>
<evidence type="ECO:0000313" key="7">
    <source>
        <dbReference type="EMBL" id="AAR39165.1"/>
    </source>
</evidence>
<dbReference type="Proteomes" id="UP000000578">
    <property type="component" value="Chromosome"/>
</dbReference>
<reference evidence="7 8" key="1">
    <citation type="journal article" date="2003" name="Proc. Natl. Acad. Sci. U.S.A.">
        <title>The genome of Nanoarchaeum equitans: insights into early archaeal evolution and derived parasitism.</title>
        <authorList>
            <person name="Waters E."/>
            <person name="Hohn M.J."/>
            <person name="Ahel I."/>
            <person name="Graham D.E."/>
            <person name="Adams M.D."/>
            <person name="Barnstead M."/>
            <person name="Beeson K.Y."/>
            <person name="Bibbs L."/>
            <person name="Bolanos R."/>
            <person name="Keller M."/>
            <person name="Kretz K."/>
            <person name="Lin X."/>
            <person name="Mathur E."/>
            <person name="Ni J."/>
            <person name="Podar M."/>
            <person name="Richardson T."/>
            <person name="Sutton G.G."/>
            <person name="Simon M."/>
            <person name="Soll D."/>
            <person name="Stetter K.O."/>
            <person name="Short J.M."/>
            <person name="Noordewier M."/>
        </authorList>
    </citation>
    <scope>NUCLEOTIDE SEQUENCE [LARGE SCALE GENOMIC DNA]</scope>
    <source>
        <strain evidence="7 8">Kin4-M</strain>
    </source>
</reference>
<keyword evidence="3 4" id="KW-0687">Ribonucleoprotein</keyword>
<accession>Q74MA5</accession>
<gene>
    <name evidence="4" type="primary">rpl15</name>
    <name evidence="7" type="ordered locus">NEQ317</name>
</gene>
<evidence type="ECO:0000256" key="3">
    <source>
        <dbReference type="ARBA" id="ARBA00023274"/>
    </source>
</evidence>
<keyword evidence="4" id="KW-0694">RNA-binding</keyword>
<feature type="compositionally biased region" description="Basic residues" evidence="5">
    <location>
        <begin position="1"/>
        <end position="20"/>
    </location>
</feature>
<evidence type="ECO:0000259" key="6">
    <source>
        <dbReference type="Pfam" id="PF00828"/>
    </source>
</evidence>
<feature type="domain" description="Large ribosomal subunit protein uL15/eL18" evidence="6">
    <location>
        <begin position="74"/>
        <end position="134"/>
    </location>
</feature>
<dbReference type="InterPro" id="IPR036227">
    <property type="entry name" value="Ribosomal_uL15/eL18_sf"/>
</dbReference>
<dbReference type="SUPFAM" id="SSF52080">
    <property type="entry name" value="Ribosomal proteins L15p and L18e"/>
    <property type="match status" value="1"/>
</dbReference>
<dbReference type="EnsemblBacteria" id="AAR39165">
    <property type="protein sequence ID" value="AAR39165"/>
    <property type="gene ID" value="NEQ317"/>
</dbReference>
<evidence type="ECO:0000256" key="4">
    <source>
        <dbReference type="HAMAP-Rule" id="MF_01341"/>
    </source>
</evidence>
<protein>
    <recommendedName>
        <fullName evidence="4">Large ribosomal subunit protein uL15</fullName>
    </recommendedName>
</protein>
<feature type="region of interest" description="Disordered" evidence="5">
    <location>
        <begin position="1"/>
        <end position="42"/>
    </location>
</feature>
<dbReference type="Gene3D" id="3.100.10.10">
    <property type="match status" value="1"/>
</dbReference>
<keyword evidence="2 4" id="KW-0689">Ribosomal protein</keyword>
<evidence type="ECO:0000313" key="8">
    <source>
        <dbReference type="Proteomes" id="UP000000578"/>
    </source>
</evidence>
<comment type="subunit">
    <text evidence="4">Part of the 50S ribosomal subunit.</text>
</comment>
<dbReference type="GO" id="GO:0015934">
    <property type="term" value="C:large ribosomal subunit"/>
    <property type="evidence" value="ECO:0007669"/>
    <property type="project" value="InterPro"/>
</dbReference>
<comment type="function">
    <text evidence="4">Binds to the 23S rRNA.</text>
</comment>
<evidence type="ECO:0000256" key="5">
    <source>
        <dbReference type="SAM" id="MobiDB-lite"/>
    </source>
</evidence>
<name>Q74MA5_NANEQ</name>
<dbReference type="KEGG" id="neq:NEQ317"/>
<dbReference type="Pfam" id="PF00828">
    <property type="entry name" value="Ribosomal_L27A"/>
    <property type="match status" value="1"/>
</dbReference>
<comment type="similarity">
    <text evidence="1 4">Belongs to the universal ribosomal protein uL15 family.</text>
</comment>
<keyword evidence="8" id="KW-1185">Reference proteome</keyword>
<dbReference type="HAMAP" id="MF_01341">
    <property type="entry name" value="Ribosomal_uL15"/>
    <property type="match status" value="1"/>
</dbReference>